<dbReference type="PATRIC" id="fig|1365250.3.peg.1608"/>
<protein>
    <submittedName>
        <fullName evidence="2">Uncharacterized protein</fullName>
    </submittedName>
</protein>
<feature type="region of interest" description="Disordered" evidence="1">
    <location>
        <begin position="1"/>
        <end position="28"/>
    </location>
</feature>
<sequence>MGGANIYKGKTMSIFKRKRTNSSNSTSKAKVLSDNVIESEVNLRAVSGARGSGIYPKPPYGG</sequence>
<reference evidence="2 3" key="1">
    <citation type="submission" date="2013-07" db="EMBL/GenBank/DDBJ databases">
        <title>Comparative Genomic and Metabolomic Analysis of Twelve Strains of Pseudoalteromonas luteoviolacea.</title>
        <authorList>
            <person name="Vynne N.G."/>
            <person name="Mansson M."/>
            <person name="Gram L."/>
        </authorList>
    </citation>
    <scope>NUCLEOTIDE SEQUENCE [LARGE SCALE GENOMIC DNA]</scope>
    <source>
        <strain evidence="2 3">DSM 6061</strain>
    </source>
</reference>
<dbReference type="Proteomes" id="UP000076643">
    <property type="component" value="Unassembled WGS sequence"/>
</dbReference>
<evidence type="ECO:0000313" key="2">
    <source>
        <dbReference type="EMBL" id="KZN40473.1"/>
    </source>
</evidence>
<evidence type="ECO:0000313" key="3">
    <source>
        <dbReference type="Proteomes" id="UP000076643"/>
    </source>
</evidence>
<evidence type="ECO:0000256" key="1">
    <source>
        <dbReference type="SAM" id="MobiDB-lite"/>
    </source>
</evidence>
<dbReference type="AlphaFoldDB" id="A0A166XKC6"/>
<organism evidence="2 3">
    <name type="scientific">Pseudoalteromonas luteoviolacea DSM 6061</name>
    <dbReference type="NCBI Taxonomy" id="1365250"/>
    <lineage>
        <taxon>Bacteria</taxon>
        <taxon>Pseudomonadati</taxon>
        <taxon>Pseudomonadota</taxon>
        <taxon>Gammaproteobacteria</taxon>
        <taxon>Alteromonadales</taxon>
        <taxon>Pseudoalteromonadaceae</taxon>
        <taxon>Pseudoalteromonas</taxon>
    </lineage>
</organism>
<dbReference type="EMBL" id="AUYB01000095">
    <property type="protein sequence ID" value="KZN40473.1"/>
    <property type="molecule type" value="Genomic_DNA"/>
</dbReference>
<comment type="caution">
    <text evidence="2">The sequence shown here is derived from an EMBL/GenBank/DDBJ whole genome shotgun (WGS) entry which is preliminary data.</text>
</comment>
<gene>
    <name evidence="2" type="ORF">N475_11890</name>
</gene>
<name>A0A166XKC6_9GAMM</name>
<accession>A0A166XKC6</accession>
<keyword evidence="3" id="KW-1185">Reference proteome</keyword>
<proteinExistence type="predicted"/>